<keyword evidence="1" id="KW-0863">Zinc-finger</keyword>
<dbReference type="Proteomes" id="UP000763505">
    <property type="component" value="Unassembled WGS sequence"/>
</dbReference>
<evidence type="ECO:0000313" key="1">
    <source>
        <dbReference type="EMBL" id="HJE19678.1"/>
    </source>
</evidence>
<reference evidence="1" key="3">
    <citation type="submission" date="2021-09" db="EMBL/GenBank/DDBJ databases">
        <authorList>
            <person name="Gilroy R."/>
        </authorList>
    </citation>
    <scope>NUCLEOTIDE SEQUENCE</scope>
    <source>
        <strain evidence="1">6019</strain>
    </source>
</reference>
<reference evidence="2 3" key="1">
    <citation type="submission" date="2016-10" db="EMBL/GenBank/DDBJ databases">
        <authorList>
            <person name="Varghese N."/>
            <person name="Submissions S."/>
        </authorList>
    </citation>
    <scope>NUCLEOTIDE SEQUENCE [LARGE SCALE GENOMIC DNA]</scope>
    <source>
        <strain evidence="2 3">IBRC-M10081</strain>
    </source>
</reference>
<dbReference type="AlphaFoldDB" id="A0A662Z192"/>
<keyword evidence="3" id="KW-1185">Reference proteome</keyword>
<proteinExistence type="predicted"/>
<reference evidence="1" key="2">
    <citation type="journal article" date="2021" name="PeerJ">
        <title>Extensive microbial diversity within the chicken gut microbiome revealed by metagenomics and culture.</title>
        <authorList>
            <person name="Gilroy R."/>
            <person name="Ravi A."/>
            <person name="Getino M."/>
            <person name="Pursley I."/>
            <person name="Horton D.L."/>
            <person name="Alikhan N.F."/>
            <person name="Baker D."/>
            <person name="Gharbi K."/>
            <person name="Hall N."/>
            <person name="Watson M."/>
            <person name="Adriaenssens E.M."/>
            <person name="Foster-Nyarko E."/>
            <person name="Jarju S."/>
            <person name="Secka A."/>
            <person name="Antonio M."/>
            <person name="Oren A."/>
            <person name="Chaudhuri R.R."/>
            <person name="La Ragione R."/>
            <person name="Hildebrand F."/>
            <person name="Pallen M.J."/>
        </authorList>
    </citation>
    <scope>NUCLEOTIDE SEQUENCE</scope>
    <source>
        <strain evidence="1">6019</strain>
    </source>
</reference>
<gene>
    <name evidence="1" type="ORF">K8V35_04930</name>
    <name evidence="2" type="ORF">SAMN05192557_0325</name>
</gene>
<accession>A0A662Z192</accession>
<sequence length="57" mass="6795">MREYAITQINKLEQRYCKNCLIKQTLRREKSKTEAHQFCISECSVGQKIQKYGNQLN</sequence>
<dbReference type="EMBL" id="FOIT01000001">
    <property type="protein sequence ID" value="SEV83248.1"/>
    <property type="molecule type" value="Genomic_DNA"/>
</dbReference>
<organism evidence="2 3">
    <name type="scientific">Aliicoccus persicus</name>
    <dbReference type="NCBI Taxonomy" id="930138"/>
    <lineage>
        <taxon>Bacteria</taxon>
        <taxon>Bacillati</taxon>
        <taxon>Bacillota</taxon>
        <taxon>Bacilli</taxon>
        <taxon>Bacillales</taxon>
        <taxon>Staphylococcaceae</taxon>
        <taxon>Aliicoccus</taxon>
    </lineage>
</organism>
<evidence type="ECO:0000313" key="3">
    <source>
        <dbReference type="Proteomes" id="UP000243605"/>
    </source>
</evidence>
<dbReference type="RefSeq" id="WP_091473266.1">
    <property type="nucleotide sequence ID" value="NZ_FOIT01000001.1"/>
</dbReference>
<dbReference type="GO" id="GO:0008270">
    <property type="term" value="F:zinc ion binding"/>
    <property type="evidence" value="ECO:0007669"/>
    <property type="project" value="UniProtKB-KW"/>
</dbReference>
<name>A0A662Z192_9STAP</name>
<dbReference type="Proteomes" id="UP000243605">
    <property type="component" value="Unassembled WGS sequence"/>
</dbReference>
<evidence type="ECO:0000313" key="2">
    <source>
        <dbReference type="EMBL" id="SEV83248.1"/>
    </source>
</evidence>
<keyword evidence="1" id="KW-0862">Zinc</keyword>
<dbReference type="Pfam" id="PF10782">
    <property type="entry name" value="zf-C2HCIx2C"/>
    <property type="match status" value="1"/>
</dbReference>
<dbReference type="InterPro" id="IPR019718">
    <property type="entry name" value="DUF2602"/>
</dbReference>
<protein>
    <submittedName>
        <fullName evidence="1">Zinc-finger domain-containing protein</fullName>
    </submittedName>
</protein>
<keyword evidence="1" id="KW-0479">Metal-binding</keyword>
<dbReference type="EMBL" id="DYYI01000053">
    <property type="protein sequence ID" value="HJE19678.1"/>
    <property type="molecule type" value="Genomic_DNA"/>
</dbReference>
<dbReference type="OrthoDB" id="2454446at2"/>